<sequence>MADSAGYVPIAEVVCAPSRARVFEQGWQSWSPTGGYPGDATSPRPSSAQIAASCFRFDRPMPESGFQGEGLIVIDPGDGGPVRSWAAVDHTAEVPSIRVRAHGDRLVVSSLGAVRETQHADLPGALVAWAEEVAASGGVTEVRPLGPGWSSWYGHWNKVTEQDIADTLAHAERLELPLEIIQLDDGYQRAIGDWLDIRPGFGSLAGVAERVADTGRRAGIWLTPFFVASDSQVATEHPDWLVRGTPAMREWNSDIAVLDVTHPGAAEHLAGVFRSLVSTGFSFFKIDYIYAGAHPGGRYADVSGHDAYVAGMRIIRDAVGPDSTVLGCGAPMLPSVGLVDAMRVSPDTAAVVHHNSGDVSQPSQHGARLAGAAREFMHGRLWVNDPDCLMVAPRVQDRAGWADHVASSGGWRCSSDRLADLDEWGVARTRELLTPSTGPA</sequence>
<dbReference type="InterPro" id="IPR002252">
    <property type="entry name" value="Glyco_hydro_36"/>
</dbReference>
<keyword evidence="1 3" id="KW-0378">Hydrolase</keyword>
<organism evidence="3 4">
    <name type="scientific">Allokutzneria oryzae</name>
    <dbReference type="NCBI Taxonomy" id="1378989"/>
    <lineage>
        <taxon>Bacteria</taxon>
        <taxon>Bacillati</taxon>
        <taxon>Actinomycetota</taxon>
        <taxon>Actinomycetes</taxon>
        <taxon>Pseudonocardiales</taxon>
        <taxon>Pseudonocardiaceae</taxon>
        <taxon>Allokutzneria</taxon>
    </lineage>
</organism>
<proteinExistence type="predicted"/>
<dbReference type="EC" id="3.2.1.-" evidence="3"/>
<dbReference type="InterPro" id="IPR013785">
    <property type="entry name" value="Aldolase_TIM"/>
</dbReference>
<evidence type="ECO:0000313" key="3">
    <source>
        <dbReference type="EMBL" id="MFB9904356.1"/>
    </source>
</evidence>
<gene>
    <name evidence="3" type="ORF">ACFFQA_10445</name>
</gene>
<dbReference type="Gene3D" id="3.20.20.70">
    <property type="entry name" value="Aldolase class I"/>
    <property type="match status" value="1"/>
</dbReference>
<comment type="caution">
    <text evidence="3">The sequence shown here is derived from an EMBL/GenBank/DDBJ whole genome shotgun (WGS) entry which is preliminary data.</text>
</comment>
<evidence type="ECO:0000256" key="1">
    <source>
        <dbReference type="ARBA" id="ARBA00022801"/>
    </source>
</evidence>
<protein>
    <submittedName>
        <fullName evidence="3">Glycoside hydrolase family 36 protein</fullName>
        <ecNumber evidence="3">3.2.1.-</ecNumber>
    </submittedName>
</protein>
<accession>A0ABV5ZTY5</accession>
<dbReference type="Pfam" id="PF02065">
    <property type="entry name" value="Melibiase"/>
    <property type="match status" value="1"/>
</dbReference>
<dbReference type="InterPro" id="IPR017853">
    <property type="entry name" value="GH"/>
</dbReference>
<dbReference type="InterPro" id="IPR050985">
    <property type="entry name" value="Alpha-glycosidase_related"/>
</dbReference>
<name>A0ABV5ZTY5_9PSEU</name>
<dbReference type="PANTHER" id="PTHR43053:SF3">
    <property type="entry name" value="ALPHA-GALACTOSIDASE C-RELATED"/>
    <property type="match status" value="1"/>
</dbReference>
<evidence type="ECO:0000313" key="4">
    <source>
        <dbReference type="Proteomes" id="UP001589693"/>
    </source>
</evidence>
<dbReference type="EMBL" id="JBHLZU010000009">
    <property type="protein sequence ID" value="MFB9904356.1"/>
    <property type="molecule type" value="Genomic_DNA"/>
</dbReference>
<reference evidence="3 4" key="1">
    <citation type="submission" date="2024-09" db="EMBL/GenBank/DDBJ databases">
        <authorList>
            <person name="Sun Q."/>
            <person name="Mori K."/>
        </authorList>
    </citation>
    <scope>NUCLEOTIDE SEQUENCE [LARGE SCALE GENOMIC DNA]</scope>
    <source>
        <strain evidence="3 4">TBRC 7907</strain>
    </source>
</reference>
<evidence type="ECO:0000256" key="2">
    <source>
        <dbReference type="ARBA" id="ARBA00023295"/>
    </source>
</evidence>
<dbReference type="RefSeq" id="WP_377851557.1">
    <property type="nucleotide sequence ID" value="NZ_JBHLZU010000009.1"/>
</dbReference>
<keyword evidence="4" id="KW-1185">Reference proteome</keyword>
<keyword evidence="2 3" id="KW-0326">Glycosidase</keyword>
<dbReference type="SUPFAM" id="SSF51445">
    <property type="entry name" value="(Trans)glycosidases"/>
    <property type="match status" value="1"/>
</dbReference>
<dbReference type="GO" id="GO:0016798">
    <property type="term" value="F:hydrolase activity, acting on glycosyl bonds"/>
    <property type="evidence" value="ECO:0007669"/>
    <property type="project" value="UniProtKB-KW"/>
</dbReference>
<dbReference type="CDD" id="cd14791">
    <property type="entry name" value="GH36"/>
    <property type="match status" value="1"/>
</dbReference>
<dbReference type="PANTHER" id="PTHR43053">
    <property type="entry name" value="GLYCOSIDASE FAMILY 31"/>
    <property type="match status" value="1"/>
</dbReference>
<dbReference type="Proteomes" id="UP001589693">
    <property type="component" value="Unassembled WGS sequence"/>
</dbReference>